<gene>
    <name evidence="1" type="ORF">BINO364_LOCUS4050</name>
</gene>
<dbReference type="AlphaFoldDB" id="A0A8J9Y3H1"/>
<organism evidence="1 2">
    <name type="scientific">Brenthis ino</name>
    <name type="common">lesser marbled fritillary</name>
    <dbReference type="NCBI Taxonomy" id="405034"/>
    <lineage>
        <taxon>Eukaryota</taxon>
        <taxon>Metazoa</taxon>
        <taxon>Ecdysozoa</taxon>
        <taxon>Arthropoda</taxon>
        <taxon>Hexapoda</taxon>
        <taxon>Insecta</taxon>
        <taxon>Pterygota</taxon>
        <taxon>Neoptera</taxon>
        <taxon>Endopterygota</taxon>
        <taxon>Lepidoptera</taxon>
        <taxon>Glossata</taxon>
        <taxon>Ditrysia</taxon>
        <taxon>Papilionoidea</taxon>
        <taxon>Nymphalidae</taxon>
        <taxon>Heliconiinae</taxon>
        <taxon>Argynnini</taxon>
        <taxon>Brenthis</taxon>
    </lineage>
</organism>
<proteinExistence type="predicted"/>
<keyword evidence="2" id="KW-1185">Reference proteome</keyword>
<feature type="non-terminal residue" evidence="1">
    <location>
        <position position="74"/>
    </location>
</feature>
<name>A0A8J9Y3H1_9NEOP</name>
<evidence type="ECO:0000313" key="1">
    <source>
        <dbReference type="EMBL" id="CAH0717444.1"/>
    </source>
</evidence>
<sequence length="74" mass="8171">MNNLVIECTVDNSTKSTLNEWACARVALHSVTLPRYCLSNAVGGHSTGQCIDFDGESDLRKSSKENYTVISKYK</sequence>
<dbReference type="EMBL" id="OV170232">
    <property type="protein sequence ID" value="CAH0717444.1"/>
    <property type="molecule type" value="Genomic_DNA"/>
</dbReference>
<dbReference type="Proteomes" id="UP000838878">
    <property type="component" value="Chromosome 12"/>
</dbReference>
<accession>A0A8J9Y3H1</accession>
<reference evidence="1" key="1">
    <citation type="submission" date="2021-12" db="EMBL/GenBank/DDBJ databases">
        <authorList>
            <person name="Martin H S."/>
        </authorList>
    </citation>
    <scope>NUCLEOTIDE SEQUENCE</scope>
</reference>
<protein>
    <submittedName>
        <fullName evidence="1">Uncharacterized protein</fullName>
    </submittedName>
</protein>
<evidence type="ECO:0000313" key="2">
    <source>
        <dbReference type="Proteomes" id="UP000838878"/>
    </source>
</evidence>